<name>A0ABY7BMU3_9FIRM</name>
<gene>
    <name evidence="1" type="primary">cas7b</name>
    <name evidence="1" type="ORF">OTK00_000039</name>
</gene>
<accession>A0ABY7BMU3</accession>
<organism evidence="1 2">
    <name type="scientific">Caldicellulosiruptor morganii</name>
    <dbReference type="NCBI Taxonomy" id="1387555"/>
    <lineage>
        <taxon>Bacteria</taxon>
        <taxon>Bacillati</taxon>
        <taxon>Bacillota</taxon>
        <taxon>Bacillota incertae sedis</taxon>
        <taxon>Caldicellulosiruptorales</taxon>
        <taxon>Caldicellulosiruptoraceae</taxon>
        <taxon>Caldicellulosiruptor</taxon>
    </lineage>
</organism>
<dbReference type="NCBIfam" id="TIGR01595">
    <property type="entry name" value="cas_CT1132"/>
    <property type="match status" value="1"/>
</dbReference>
<reference evidence="1" key="1">
    <citation type="submission" date="2022-12" db="EMBL/GenBank/DDBJ databases">
        <authorList>
            <person name="Bing R.G."/>
            <person name="Willard D.J."/>
            <person name="Manesh M.J.H."/>
            <person name="Laemthong T."/>
            <person name="Crosby J.R."/>
            <person name="Kelly R.M."/>
        </authorList>
    </citation>
    <scope>NUCLEOTIDE SEQUENCE</scope>
    <source>
        <strain evidence="1">DSM 8990</strain>
    </source>
</reference>
<dbReference type="NCBIfam" id="TIGR02590">
    <property type="entry name" value="cas_Csh2"/>
    <property type="match status" value="1"/>
</dbReference>
<protein>
    <submittedName>
        <fullName evidence="1">Type I-B CRISPR-associated protein Cas7/Csh2</fullName>
    </submittedName>
</protein>
<proteinExistence type="predicted"/>
<dbReference type="InterPro" id="IPR013419">
    <property type="entry name" value="CRISPR-assoc_prot_Cas7/Csh2"/>
</dbReference>
<dbReference type="RefSeq" id="WP_082054582.1">
    <property type="nucleotide sequence ID" value="NZ_CP113865.1"/>
</dbReference>
<dbReference type="InterPro" id="IPR006482">
    <property type="entry name" value="Cas7_Csh2/Csh2"/>
</dbReference>
<dbReference type="Proteomes" id="UP001164909">
    <property type="component" value="Chromosome"/>
</dbReference>
<evidence type="ECO:0000313" key="1">
    <source>
        <dbReference type="EMBL" id="WAM33899.1"/>
    </source>
</evidence>
<evidence type="ECO:0000313" key="2">
    <source>
        <dbReference type="Proteomes" id="UP001164909"/>
    </source>
</evidence>
<keyword evidence="2" id="KW-1185">Reference proteome</keyword>
<sequence length="326" mass="37325">MGNLDNIIKNRSEILFIYDVTDANPNGDPLDENKPRIDPETDTCIVTDVRLKRTCRDYLAEYKNLPVFILREITQDGKLMTKAEKWEKHNLDEEKLKEFIDIRLFGGTITLKSKDKKKKGSSEEDGSENTGAITFTGPVQFKFGRSLHKVEYMLLKGTTVMPSGEGKDQGTFTECYILPYALIAFYGVINENAALCQNIPLTEEDVQLLLESLWCGTKNLISRSKFGQMPRLLLRVEYNQSSFYIGELDRLVKLISQKSDVAIRSPEDYQLDITKLVEKLKKYQDRIQKLEVAFDDSISFICEGVPLDISRAFSFLGDRLKIIQFE</sequence>
<dbReference type="EMBL" id="CP113865">
    <property type="protein sequence ID" value="WAM33899.1"/>
    <property type="molecule type" value="Genomic_DNA"/>
</dbReference>
<dbReference type="Pfam" id="PF05107">
    <property type="entry name" value="Cas_Cas7"/>
    <property type="match status" value="1"/>
</dbReference>